<dbReference type="Proteomes" id="UP000809431">
    <property type="component" value="Unassembled WGS sequence"/>
</dbReference>
<keyword evidence="3" id="KW-1185">Reference proteome</keyword>
<evidence type="ECO:0000313" key="3">
    <source>
        <dbReference type="Proteomes" id="UP000809431"/>
    </source>
</evidence>
<gene>
    <name evidence="2" type="ORF">JMJ54_01715</name>
</gene>
<proteinExistence type="predicted"/>
<sequence>MKFAPVVLSAFALLASQASLADSTVRLLCQGSGTVTENQSSVGTELGGKDNDHSKMTVTNTSGHRTFSGAATVEINGNAVRFQIPQEMLPGLNNAHEGWLTMDQPFVGEKEITGVLALNFLNKPKVRIDRTTGLLTLNGGYSSFSGACTKVDADAKPKF</sequence>
<organism evidence="2 3">
    <name type="scientific">Jeongeupia naejangsanensis</name>
    <dbReference type="NCBI Taxonomy" id="613195"/>
    <lineage>
        <taxon>Bacteria</taxon>
        <taxon>Pseudomonadati</taxon>
        <taxon>Pseudomonadota</taxon>
        <taxon>Betaproteobacteria</taxon>
        <taxon>Neisseriales</taxon>
        <taxon>Chitinibacteraceae</taxon>
        <taxon>Jeongeupia</taxon>
    </lineage>
</organism>
<name>A0ABS2BHG8_9NEIS</name>
<dbReference type="EMBL" id="JAESND010000001">
    <property type="protein sequence ID" value="MBM3114533.1"/>
    <property type="molecule type" value="Genomic_DNA"/>
</dbReference>
<feature type="signal peptide" evidence="1">
    <location>
        <begin position="1"/>
        <end position="21"/>
    </location>
</feature>
<keyword evidence="1" id="KW-0732">Signal</keyword>
<protein>
    <submittedName>
        <fullName evidence="2">Uncharacterized protein</fullName>
    </submittedName>
</protein>
<accession>A0ABS2BHG8</accession>
<evidence type="ECO:0000313" key="2">
    <source>
        <dbReference type="EMBL" id="MBM3114533.1"/>
    </source>
</evidence>
<reference evidence="2 3" key="1">
    <citation type="submission" date="2021-01" db="EMBL/GenBank/DDBJ databases">
        <title>Draft Genome Sequence and Polyhydroxyalkanoate Biosynthetic Potential of Jeongeupia naejangsanensis Type Strain DSM 24253.</title>
        <authorList>
            <person name="Turrini P."/>
            <person name="Artuso I."/>
            <person name="Lugli G.A."/>
            <person name="Frangipani E."/>
            <person name="Ventura M."/>
            <person name="Visca P."/>
        </authorList>
    </citation>
    <scope>NUCLEOTIDE SEQUENCE [LARGE SCALE GENOMIC DNA]</scope>
    <source>
        <strain evidence="2 3">DSM 24253</strain>
    </source>
</reference>
<comment type="caution">
    <text evidence="2">The sequence shown here is derived from an EMBL/GenBank/DDBJ whole genome shotgun (WGS) entry which is preliminary data.</text>
</comment>
<evidence type="ECO:0000256" key="1">
    <source>
        <dbReference type="SAM" id="SignalP"/>
    </source>
</evidence>
<dbReference type="RefSeq" id="WP_203536217.1">
    <property type="nucleotide sequence ID" value="NZ_JAESND010000001.1"/>
</dbReference>
<feature type="chain" id="PRO_5045912915" evidence="1">
    <location>
        <begin position="22"/>
        <end position="159"/>
    </location>
</feature>